<dbReference type="FunFam" id="3.30.565.10:FF:000006">
    <property type="entry name" value="Sensor histidine kinase WalK"/>
    <property type="match status" value="1"/>
</dbReference>
<dbReference type="Pfam" id="PF02518">
    <property type="entry name" value="HATPase_c"/>
    <property type="match status" value="1"/>
</dbReference>
<protein>
    <recommendedName>
        <fullName evidence="3">histidine kinase</fullName>
        <ecNumber evidence="3">2.7.13.3</ecNumber>
    </recommendedName>
</protein>
<dbReference type="CDD" id="cd00082">
    <property type="entry name" value="HisKA"/>
    <property type="match status" value="1"/>
</dbReference>
<dbReference type="SMART" id="SM00387">
    <property type="entry name" value="HATPase_c"/>
    <property type="match status" value="1"/>
</dbReference>
<dbReference type="Gene3D" id="3.30.565.10">
    <property type="entry name" value="Histidine kinase-like ATPase, C-terminal domain"/>
    <property type="match status" value="1"/>
</dbReference>
<dbReference type="EC" id="2.7.13.3" evidence="3"/>
<dbReference type="PROSITE" id="PS50109">
    <property type="entry name" value="HIS_KIN"/>
    <property type="match status" value="1"/>
</dbReference>
<comment type="subcellular location">
    <subcellularLocation>
        <location evidence="2">Cell membrane</location>
        <topology evidence="2">Multi-pass membrane protein</topology>
    </subcellularLocation>
</comment>
<dbReference type="SMART" id="SM00304">
    <property type="entry name" value="HAMP"/>
    <property type="match status" value="1"/>
</dbReference>
<dbReference type="InterPro" id="IPR036890">
    <property type="entry name" value="HATPase_C_sf"/>
</dbReference>
<dbReference type="InterPro" id="IPR005467">
    <property type="entry name" value="His_kinase_dom"/>
</dbReference>
<keyword evidence="5" id="KW-0597">Phosphoprotein</keyword>
<dbReference type="SUPFAM" id="SSF55874">
    <property type="entry name" value="ATPase domain of HSP90 chaperone/DNA topoisomerase II/histidine kinase"/>
    <property type="match status" value="1"/>
</dbReference>
<dbReference type="AlphaFoldDB" id="A0A1V4ISH2"/>
<dbReference type="InterPro" id="IPR003660">
    <property type="entry name" value="HAMP_dom"/>
</dbReference>
<gene>
    <name evidence="17" type="primary">tcrY</name>
    <name evidence="17" type="ORF">CLORY_16350</name>
</gene>
<dbReference type="GO" id="GO:0005886">
    <property type="term" value="C:plasma membrane"/>
    <property type="evidence" value="ECO:0007669"/>
    <property type="project" value="UniProtKB-SubCell"/>
</dbReference>
<evidence type="ECO:0000256" key="5">
    <source>
        <dbReference type="ARBA" id="ARBA00022553"/>
    </source>
</evidence>
<dbReference type="InterPro" id="IPR003661">
    <property type="entry name" value="HisK_dim/P_dom"/>
</dbReference>
<dbReference type="InterPro" id="IPR003594">
    <property type="entry name" value="HATPase_dom"/>
</dbReference>
<keyword evidence="8" id="KW-0547">Nucleotide-binding</keyword>
<evidence type="ECO:0000256" key="4">
    <source>
        <dbReference type="ARBA" id="ARBA00022475"/>
    </source>
</evidence>
<dbReference type="Gene3D" id="1.10.287.130">
    <property type="match status" value="1"/>
</dbReference>
<dbReference type="InterPro" id="IPR036097">
    <property type="entry name" value="HisK_dim/P_sf"/>
</dbReference>
<evidence type="ECO:0000313" key="17">
    <source>
        <dbReference type="EMBL" id="OPJ62755.1"/>
    </source>
</evidence>
<comment type="caution">
    <text evidence="17">The sequence shown here is derived from an EMBL/GenBank/DDBJ whole genome shotgun (WGS) entry which is preliminary data.</text>
</comment>
<keyword evidence="4" id="KW-1003">Cell membrane</keyword>
<dbReference type="RefSeq" id="WP_169911566.1">
    <property type="nucleotide sequence ID" value="NZ_MZGV01000013.1"/>
</dbReference>
<feature type="domain" description="HAMP" evidence="16">
    <location>
        <begin position="206"/>
        <end position="259"/>
    </location>
</feature>
<dbReference type="STRING" id="1450648.CLORY_16350"/>
<evidence type="ECO:0000256" key="14">
    <source>
        <dbReference type="SAM" id="Phobius"/>
    </source>
</evidence>
<organism evidence="17 18">
    <name type="scientific">Clostridium oryzae</name>
    <dbReference type="NCBI Taxonomy" id="1450648"/>
    <lineage>
        <taxon>Bacteria</taxon>
        <taxon>Bacillati</taxon>
        <taxon>Bacillota</taxon>
        <taxon>Clostridia</taxon>
        <taxon>Eubacteriales</taxon>
        <taxon>Clostridiaceae</taxon>
        <taxon>Clostridium</taxon>
    </lineage>
</organism>
<dbReference type="SMART" id="SM00388">
    <property type="entry name" value="HisKA"/>
    <property type="match status" value="1"/>
</dbReference>
<evidence type="ECO:0000256" key="11">
    <source>
        <dbReference type="ARBA" id="ARBA00022989"/>
    </source>
</evidence>
<evidence type="ECO:0000256" key="6">
    <source>
        <dbReference type="ARBA" id="ARBA00022679"/>
    </source>
</evidence>
<keyword evidence="13 14" id="KW-0472">Membrane</keyword>
<keyword evidence="18" id="KW-1185">Reference proteome</keyword>
<keyword evidence="7 14" id="KW-0812">Transmembrane</keyword>
<dbReference type="FunFam" id="1.10.287.130:FF:000001">
    <property type="entry name" value="Two-component sensor histidine kinase"/>
    <property type="match status" value="1"/>
</dbReference>
<dbReference type="GO" id="GO:0005524">
    <property type="term" value="F:ATP binding"/>
    <property type="evidence" value="ECO:0007669"/>
    <property type="project" value="UniProtKB-KW"/>
</dbReference>
<comment type="catalytic activity">
    <reaction evidence="1">
        <text>ATP + protein L-histidine = ADP + protein N-phospho-L-histidine.</text>
        <dbReference type="EC" id="2.7.13.3"/>
    </reaction>
</comment>
<evidence type="ECO:0000256" key="2">
    <source>
        <dbReference type="ARBA" id="ARBA00004651"/>
    </source>
</evidence>
<reference evidence="17 18" key="1">
    <citation type="submission" date="2017-03" db="EMBL/GenBank/DDBJ databases">
        <title>Genome sequence of Clostridium oryzae DSM 28571.</title>
        <authorList>
            <person name="Poehlein A."/>
            <person name="Daniel R."/>
        </authorList>
    </citation>
    <scope>NUCLEOTIDE SEQUENCE [LARGE SCALE GENOMIC DNA]</scope>
    <source>
        <strain evidence="17 18">DSM 28571</strain>
    </source>
</reference>
<dbReference type="PRINTS" id="PR00344">
    <property type="entry name" value="BCTRLSENSOR"/>
</dbReference>
<evidence type="ECO:0000256" key="12">
    <source>
        <dbReference type="ARBA" id="ARBA00023012"/>
    </source>
</evidence>
<evidence type="ECO:0000259" key="15">
    <source>
        <dbReference type="PROSITE" id="PS50109"/>
    </source>
</evidence>
<dbReference type="InterPro" id="IPR050398">
    <property type="entry name" value="HssS/ArlS-like"/>
</dbReference>
<evidence type="ECO:0000256" key="13">
    <source>
        <dbReference type="ARBA" id="ARBA00023136"/>
    </source>
</evidence>
<dbReference type="Gene3D" id="6.10.340.10">
    <property type="match status" value="1"/>
</dbReference>
<dbReference type="PANTHER" id="PTHR45528">
    <property type="entry name" value="SENSOR HISTIDINE KINASE CPXA"/>
    <property type="match status" value="1"/>
</dbReference>
<dbReference type="CDD" id="cd00075">
    <property type="entry name" value="HATPase"/>
    <property type="match status" value="1"/>
</dbReference>
<keyword evidence="6 17" id="KW-0808">Transferase</keyword>
<evidence type="ECO:0000256" key="3">
    <source>
        <dbReference type="ARBA" id="ARBA00012438"/>
    </source>
</evidence>
<evidence type="ECO:0000256" key="1">
    <source>
        <dbReference type="ARBA" id="ARBA00000085"/>
    </source>
</evidence>
<evidence type="ECO:0000259" key="16">
    <source>
        <dbReference type="PROSITE" id="PS50885"/>
    </source>
</evidence>
<dbReference type="InterPro" id="IPR004358">
    <property type="entry name" value="Sig_transdc_His_kin-like_C"/>
</dbReference>
<evidence type="ECO:0000256" key="10">
    <source>
        <dbReference type="ARBA" id="ARBA00022840"/>
    </source>
</evidence>
<keyword evidence="12" id="KW-0902">Two-component regulatory system</keyword>
<dbReference type="SUPFAM" id="SSF158472">
    <property type="entry name" value="HAMP domain-like"/>
    <property type="match status" value="1"/>
</dbReference>
<dbReference type="PROSITE" id="PS50885">
    <property type="entry name" value="HAMP"/>
    <property type="match status" value="1"/>
</dbReference>
<dbReference type="Pfam" id="PF00512">
    <property type="entry name" value="HisKA"/>
    <property type="match status" value="1"/>
</dbReference>
<feature type="transmembrane region" description="Helical" evidence="14">
    <location>
        <begin position="184"/>
        <end position="205"/>
    </location>
</feature>
<dbReference type="GO" id="GO:0000155">
    <property type="term" value="F:phosphorelay sensor kinase activity"/>
    <property type="evidence" value="ECO:0007669"/>
    <property type="project" value="InterPro"/>
</dbReference>
<dbReference type="CDD" id="cd06225">
    <property type="entry name" value="HAMP"/>
    <property type="match status" value="1"/>
</dbReference>
<keyword evidence="11 14" id="KW-1133">Transmembrane helix</keyword>
<evidence type="ECO:0000256" key="8">
    <source>
        <dbReference type="ARBA" id="ARBA00022741"/>
    </source>
</evidence>
<sequence length="493" mass="56378">MKLFNKRYSSISLKWKILRRLLIALLLLFIFVGVSQHFSMKSYLIRSQVQLLQSKLHSLDEKQSKHDNDDDNNELNEIYKKIISKVVDNSTGAAIIDSEGNVIFKQNNISREYNYNVPVLSSEDYKKMMVLAVKPKFYTIIKDNEGYSHAVIWSNFRISGSETILLQLNAPLGPVTRILYRQTLMFVLIAITAVFIFMLLSSSIFKHTLAPLYAMTDTVAKIDIGELSLRLPEKTHIKETDKLSSSFNGMLERLETSFENERIVKEKMKKFIGDASHELRTPLTSIHGFIEVLLRGAAKNEQQLERALNSMLTESERLGELVNNLLLLTRLDEDVKYETKKENVKDIVKDIKLQLEVMVKNRELKLDVNEDCFILANRDQIKQVIYNLIHNAVQHTDEYSGTVSLSVRKSSNPSIIEISVKDNGTGIDKKDLDNIFDRFYRIENDRSRKSGGYGLGLSIVKSIVDAHGGTVEVESELGKGTEFKIRFKNVEML</sequence>
<dbReference type="SUPFAM" id="SSF47384">
    <property type="entry name" value="Homodimeric domain of signal transducing histidine kinase"/>
    <property type="match status" value="1"/>
</dbReference>
<keyword evidence="10" id="KW-0067">ATP-binding</keyword>
<feature type="domain" description="Histidine kinase" evidence="15">
    <location>
        <begin position="274"/>
        <end position="491"/>
    </location>
</feature>
<keyword evidence="9 17" id="KW-0418">Kinase</keyword>
<dbReference type="Proteomes" id="UP000190080">
    <property type="component" value="Unassembled WGS sequence"/>
</dbReference>
<proteinExistence type="predicted"/>
<evidence type="ECO:0000313" key="18">
    <source>
        <dbReference type="Proteomes" id="UP000190080"/>
    </source>
</evidence>
<dbReference type="PANTHER" id="PTHR45528:SF1">
    <property type="entry name" value="SENSOR HISTIDINE KINASE CPXA"/>
    <property type="match status" value="1"/>
</dbReference>
<evidence type="ECO:0000256" key="9">
    <source>
        <dbReference type="ARBA" id="ARBA00022777"/>
    </source>
</evidence>
<name>A0A1V4ISH2_9CLOT</name>
<accession>A0A1V4ISH2</accession>
<dbReference type="EMBL" id="MZGV01000013">
    <property type="protein sequence ID" value="OPJ62755.1"/>
    <property type="molecule type" value="Genomic_DNA"/>
</dbReference>
<evidence type="ECO:0000256" key="7">
    <source>
        <dbReference type="ARBA" id="ARBA00022692"/>
    </source>
</evidence>